<dbReference type="Proteomes" id="UP000808146">
    <property type="component" value="Unassembled WGS sequence"/>
</dbReference>
<accession>A0A9D7LP22</accession>
<dbReference type="AlphaFoldDB" id="A0A9D7LP22"/>
<name>A0A9D7LP22_9RHOO</name>
<gene>
    <name evidence="1" type="ORF">IPN75_09250</name>
</gene>
<comment type="caution">
    <text evidence="1">The sequence shown here is derived from an EMBL/GenBank/DDBJ whole genome shotgun (WGS) entry which is preliminary data.</text>
</comment>
<organism evidence="1 2">
    <name type="scientific">Candidatus Dechloromonas phosphorivorans</name>
    <dbReference type="NCBI Taxonomy" id="2899244"/>
    <lineage>
        <taxon>Bacteria</taxon>
        <taxon>Pseudomonadati</taxon>
        <taxon>Pseudomonadota</taxon>
        <taxon>Betaproteobacteria</taxon>
        <taxon>Rhodocyclales</taxon>
        <taxon>Azonexaceae</taxon>
        <taxon>Dechloromonas</taxon>
    </lineage>
</organism>
<proteinExistence type="predicted"/>
<reference evidence="1" key="1">
    <citation type="submission" date="2020-10" db="EMBL/GenBank/DDBJ databases">
        <title>Connecting structure to function with the recovery of over 1000 high-quality activated sludge metagenome-assembled genomes encoding full-length rRNA genes using long-read sequencing.</title>
        <authorList>
            <person name="Singleton C.M."/>
            <person name="Petriglieri F."/>
            <person name="Kristensen J.M."/>
            <person name="Kirkegaard R.H."/>
            <person name="Michaelsen T.Y."/>
            <person name="Andersen M.H."/>
            <person name="Karst S.M."/>
            <person name="Dueholm M.S."/>
            <person name="Nielsen P.H."/>
            <person name="Albertsen M."/>
        </authorList>
    </citation>
    <scope>NUCLEOTIDE SEQUENCE</scope>
    <source>
        <strain evidence="1">OdNE_18-Q3-R46-58_BAT3C.305</strain>
    </source>
</reference>
<evidence type="ECO:0000313" key="2">
    <source>
        <dbReference type="Proteomes" id="UP000808146"/>
    </source>
</evidence>
<sequence>MLGIRDDSGFPLQQMGILKAPEDASNSVHPTQGKLCSECGNHTMIRKDGCDFCTACGAVGTCG</sequence>
<evidence type="ECO:0000313" key="1">
    <source>
        <dbReference type="EMBL" id="MBK8890559.1"/>
    </source>
</evidence>
<dbReference type="EMBL" id="JADKBR010000010">
    <property type="protein sequence ID" value="MBK8890559.1"/>
    <property type="molecule type" value="Genomic_DNA"/>
</dbReference>
<protein>
    <submittedName>
        <fullName evidence="1">Uncharacterized protein</fullName>
    </submittedName>
</protein>